<dbReference type="SUPFAM" id="SSF55797">
    <property type="entry name" value="PR-1-like"/>
    <property type="match status" value="1"/>
</dbReference>
<dbReference type="Gene3D" id="3.40.33.10">
    <property type="entry name" value="CAP"/>
    <property type="match status" value="1"/>
</dbReference>
<sequence length="214" mass="23351">MDGEQVYIPGNPCANGQECSVGADRGMCENGLCVISMITSTTAVPNTTTTTLSPSTTSTTTTTTTTTTRRRSTDCPSRARNGEYPNENAPPASRMDLMEYDCHAEQLALSHAGSCDRREIPPFARPGYSENIHILDTTATDLLGAIQNAIASFIFELRGNGIPSNMILTPQVFQRTRRTVTRVAKVLWGSNRFVGCATVLCRGFYFTSCMYRNP</sequence>
<evidence type="ECO:0000313" key="3">
    <source>
        <dbReference type="EMBL" id="KAJ1353861.1"/>
    </source>
</evidence>
<dbReference type="Pfam" id="PF00188">
    <property type="entry name" value="CAP"/>
    <property type="match status" value="1"/>
</dbReference>
<dbReference type="AlphaFoldDB" id="A0AAD5QP93"/>
<feature type="region of interest" description="Disordered" evidence="1">
    <location>
        <begin position="45"/>
        <end position="92"/>
    </location>
</feature>
<feature type="domain" description="SCP" evidence="2">
    <location>
        <begin position="68"/>
        <end position="213"/>
    </location>
</feature>
<reference evidence="3" key="1">
    <citation type="submission" date="2021-06" db="EMBL/GenBank/DDBJ databases">
        <title>Parelaphostrongylus tenuis whole genome reference sequence.</title>
        <authorList>
            <person name="Garwood T.J."/>
            <person name="Larsen P.A."/>
            <person name="Fountain-Jones N.M."/>
            <person name="Garbe J.R."/>
            <person name="Macchietto M.G."/>
            <person name="Kania S.A."/>
            <person name="Gerhold R.W."/>
            <person name="Richards J.E."/>
            <person name="Wolf T.M."/>
        </authorList>
    </citation>
    <scope>NUCLEOTIDE SEQUENCE</scope>
    <source>
        <strain evidence="3">MNPRO001-30</strain>
        <tissue evidence="3">Meninges</tissue>
    </source>
</reference>
<gene>
    <name evidence="3" type="ORF">KIN20_010626</name>
</gene>
<dbReference type="InterPro" id="IPR035940">
    <property type="entry name" value="CAP_sf"/>
</dbReference>
<evidence type="ECO:0000313" key="4">
    <source>
        <dbReference type="Proteomes" id="UP001196413"/>
    </source>
</evidence>
<dbReference type="CDD" id="cd05380">
    <property type="entry name" value="CAP_euk"/>
    <property type="match status" value="1"/>
</dbReference>
<keyword evidence="4" id="KW-1185">Reference proteome</keyword>
<proteinExistence type="predicted"/>
<evidence type="ECO:0000256" key="1">
    <source>
        <dbReference type="SAM" id="MobiDB-lite"/>
    </source>
</evidence>
<evidence type="ECO:0000259" key="2">
    <source>
        <dbReference type="SMART" id="SM00198"/>
    </source>
</evidence>
<accession>A0AAD5QP93</accession>
<dbReference type="InterPro" id="IPR014044">
    <property type="entry name" value="CAP_dom"/>
</dbReference>
<comment type="caution">
    <text evidence="3">The sequence shown here is derived from an EMBL/GenBank/DDBJ whole genome shotgun (WGS) entry which is preliminary data.</text>
</comment>
<name>A0AAD5QP93_PARTN</name>
<dbReference type="Proteomes" id="UP001196413">
    <property type="component" value="Unassembled WGS sequence"/>
</dbReference>
<feature type="compositionally biased region" description="Low complexity" evidence="1">
    <location>
        <begin position="45"/>
        <end position="67"/>
    </location>
</feature>
<protein>
    <recommendedName>
        <fullName evidence="2">SCP domain-containing protein</fullName>
    </recommendedName>
</protein>
<organism evidence="3 4">
    <name type="scientific">Parelaphostrongylus tenuis</name>
    <name type="common">Meningeal worm</name>
    <dbReference type="NCBI Taxonomy" id="148309"/>
    <lineage>
        <taxon>Eukaryota</taxon>
        <taxon>Metazoa</taxon>
        <taxon>Ecdysozoa</taxon>
        <taxon>Nematoda</taxon>
        <taxon>Chromadorea</taxon>
        <taxon>Rhabditida</taxon>
        <taxon>Rhabditina</taxon>
        <taxon>Rhabditomorpha</taxon>
        <taxon>Strongyloidea</taxon>
        <taxon>Metastrongylidae</taxon>
        <taxon>Parelaphostrongylus</taxon>
    </lineage>
</organism>
<dbReference type="EMBL" id="JAHQIW010001870">
    <property type="protein sequence ID" value="KAJ1353861.1"/>
    <property type="molecule type" value="Genomic_DNA"/>
</dbReference>
<dbReference type="SMART" id="SM00198">
    <property type="entry name" value="SCP"/>
    <property type="match status" value="1"/>
</dbReference>